<organism evidence="2">
    <name type="scientific">freshwater metagenome</name>
    <dbReference type="NCBI Taxonomy" id="449393"/>
    <lineage>
        <taxon>unclassified sequences</taxon>
        <taxon>metagenomes</taxon>
        <taxon>ecological metagenomes</taxon>
    </lineage>
</organism>
<feature type="region of interest" description="Disordered" evidence="1">
    <location>
        <begin position="1"/>
        <end position="29"/>
    </location>
</feature>
<gene>
    <name evidence="2" type="ORF">UFOPK3564_02635</name>
</gene>
<feature type="compositionally biased region" description="Low complexity" evidence="1">
    <location>
        <begin position="57"/>
        <end position="70"/>
    </location>
</feature>
<reference evidence="2" key="1">
    <citation type="submission" date="2020-05" db="EMBL/GenBank/DDBJ databases">
        <authorList>
            <person name="Chiriac C."/>
            <person name="Salcher M."/>
            <person name="Ghai R."/>
            <person name="Kavagutti S V."/>
        </authorList>
    </citation>
    <scope>NUCLEOTIDE SEQUENCE</scope>
</reference>
<feature type="region of interest" description="Disordered" evidence="1">
    <location>
        <begin position="94"/>
        <end position="116"/>
    </location>
</feature>
<name>A0A6J7IX94_9ZZZZ</name>
<proteinExistence type="predicted"/>
<protein>
    <submittedName>
        <fullName evidence="2">Unannotated protein</fullName>
    </submittedName>
</protein>
<evidence type="ECO:0000256" key="1">
    <source>
        <dbReference type="SAM" id="MobiDB-lite"/>
    </source>
</evidence>
<evidence type="ECO:0000313" key="2">
    <source>
        <dbReference type="EMBL" id="CAB4935753.1"/>
    </source>
</evidence>
<dbReference type="EMBL" id="CAFBMK010000198">
    <property type="protein sequence ID" value="CAB4935753.1"/>
    <property type="molecule type" value="Genomic_DNA"/>
</dbReference>
<feature type="region of interest" description="Disordered" evidence="1">
    <location>
        <begin position="46"/>
        <end position="80"/>
    </location>
</feature>
<sequence>MSAFFPFVGSRPTERAPSTSRSTPAVPPTAVPATIIRCVGPQRVTSCPNVRCHRSSSGKAAKPNAPPASSRTPPAGSGQRPLILRATGLERSGFFGAMPTARRPIWKTPNRPMSSG</sequence>
<dbReference type="AlphaFoldDB" id="A0A6J7IX94"/>
<accession>A0A6J7IX94</accession>